<dbReference type="PROSITE" id="PS50157">
    <property type="entry name" value="ZINC_FINGER_C2H2_2"/>
    <property type="match status" value="1"/>
</dbReference>
<dbReference type="InterPro" id="IPR036236">
    <property type="entry name" value="Znf_C2H2_sf"/>
</dbReference>
<protein>
    <recommendedName>
        <fullName evidence="2">C2H2-type domain-containing protein</fullName>
    </recommendedName>
</protein>
<evidence type="ECO:0000256" key="1">
    <source>
        <dbReference type="SAM" id="Coils"/>
    </source>
</evidence>
<proteinExistence type="predicted"/>
<dbReference type="Gene3D" id="3.30.160.60">
    <property type="entry name" value="Classic Zinc Finger"/>
    <property type="match status" value="1"/>
</dbReference>
<feature type="domain" description="C2H2-type" evidence="2">
    <location>
        <begin position="39"/>
        <end position="68"/>
    </location>
</feature>
<dbReference type="Pfam" id="PF12874">
    <property type="entry name" value="zf-met"/>
    <property type="match status" value="1"/>
</dbReference>
<evidence type="ECO:0000313" key="3">
    <source>
        <dbReference type="EMBL" id="QHT93943.1"/>
    </source>
</evidence>
<dbReference type="AlphaFoldDB" id="A0A6C0IR08"/>
<dbReference type="InterPro" id="IPR013087">
    <property type="entry name" value="Znf_C2H2_type"/>
</dbReference>
<dbReference type="SMART" id="SM00355">
    <property type="entry name" value="ZnF_C2H2"/>
    <property type="match status" value="2"/>
</dbReference>
<feature type="coiled-coil region" evidence="1">
    <location>
        <begin position="77"/>
        <end position="111"/>
    </location>
</feature>
<sequence>MKKEYFCNLCDFKTSRKENYNNHNSTSKHKNNVYNLNQFKCEICNYSTSSQQNFQKHLESNKHKNKTQTQEANMELFTKIDDELKETKNELKETKNELKETIQKMDNIENNIVNHIVALKETINNNQQTTNNTTTNSHNTNSHNTFNLQFFLNETCKDAMNITEFAESIEVGIKELKFLGKKGYVEAISSLIINNLNKLDITKRPMHCSDLKRENIYIRTKKAWEKENKEKKVTNNLIEDVQRANTIAVQGKYQDEFPQCMTDYNSKEHKEYGEIVYQAFGGKGDTDDLNKKIIRRIVKEIQIDKQI</sequence>
<dbReference type="EMBL" id="MN740211">
    <property type="protein sequence ID" value="QHT93943.1"/>
    <property type="molecule type" value="Genomic_DNA"/>
</dbReference>
<organism evidence="3">
    <name type="scientific">viral metagenome</name>
    <dbReference type="NCBI Taxonomy" id="1070528"/>
    <lineage>
        <taxon>unclassified sequences</taxon>
        <taxon>metagenomes</taxon>
        <taxon>organismal metagenomes</taxon>
    </lineage>
</organism>
<evidence type="ECO:0000259" key="2">
    <source>
        <dbReference type="PROSITE" id="PS50157"/>
    </source>
</evidence>
<dbReference type="SUPFAM" id="SSF57667">
    <property type="entry name" value="beta-beta-alpha zinc fingers"/>
    <property type="match status" value="1"/>
</dbReference>
<keyword evidence="1" id="KW-0175">Coiled coil</keyword>
<accession>A0A6C0IR08</accession>
<name>A0A6C0IR08_9ZZZZ</name>
<reference evidence="3" key="1">
    <citation type="journal article" date="2020" name="Nature">
        <title>Giant virus diversity and host interactions through global metagenomics.</title>
        <authorList>
            <person name="Schulz F."/>
            <person name="Roux S."/>
            <person name="Paez-Espino D."/>
            <person name="Jungbluth S."/>
            <person name="Walsh D.A."/>
            <person name="Denef V.J."/>
            <person name="McMahon K.D."/>
            <person name="Konstantinidis K.T."/>
            <person name="Eloe-Fadrosh E.A."/>
            <person name="Kyrpides N.C."/>
            <person name="Woyke T."/>
        </authorList>
    </citation>
    <scope>NUCLEOTIDE SEQUENCE</scope>
    <source>
        <strain evidence="3">GVMAG-M-3300024258-14</strain>
    </source>
</reference>